<proteinExistence type="inferred from homology"/>
<evidence type="ECO:0000256" key="5">
    <source>
        <dbReference type="ARBA" id="ARBA00022984"/>
    </source>
</evidence>
<dbReference type="PRINTS" id="PR00725">
    <property type="entry name" value="DADACBPTASE1"/>
</dbReference>
<organism evidence="10 11">
    <name type="scientific">Thiobacter aerophilum</name>
    <dbReference type="NCBI Taxonomy" id="3121275"/>
    <lineage>
        <taxon>Bacteria</taxon>
        <taxon>Pseudomonadati</taxon>
        <taxon>Pseudomonadota</taxon>
        <taxon>Betaproteobacteria</taxon>
        <taxon>Burkholderiales</taxon>
        <taxon>Thiobacteraceae</taxon>
        <taxon>Thiobacter</taxon>
    </lineage>
</organism>
<keyword evidence="3 10" id="KW-0378">Hydrolase</keyword>
<feature type="chain" id="PRO_5046356507" evidence="8">
    <location>
        <begin position="20"/>
        <end position="327"/>
    </location>
</feature>
<dbReference type="EMBL" id="JBAJEX010000011">
    <property type="protein sequence ID" value="MEO1767862.1"/>
    <property type="molecule type" value="Genomic_DNA"/>
</dbReference>
<keyword evidence="4" id="KW-0133">Cell shape</keyword>
<dbReference type="InterPro" id="IPR001967">
    <property type="entry name" value="Peptidase_S11_N"/>
</dbReference>
<keyword evidence="5" id="KW-0573">Peptidoglycan synthesis</keyword>
<evidence type="ECO:0000256" key="3">
    <source>
        <dbReference type="ARBA" id="ARBA00022801"/>
    </source>
</evidence>
<dbReference type="RefSeq" id="WP_347308972.1">
    <property type="nucleotide sequence ID" value="NZ_JBAJEX010000011.1"/>
</dbReference>
<evidence type="ECO:0000259" key="9">
    <source>
        <dbReference type="Pfam" id="PF00768"/>
    </source>
</evidence>
<dbReference type="PANTHER" id="PTHR21581">
    <property type="entry name" value="D-ALANYL-D-ALANINE CARBOXYPEPTIDASE"/>
    <property type="match status" value="1"/>
</dbReference>
<dbReference type="Pfam" id="PF00768">
    <property type="entry name" value="Peptidase_S11"/>
    <property type="match status" value="1"/>
</dbReference>
<comment type="similarity">
    <text evidence="1 7">Belongs to the peptidase S11 family.</text>
</comment>
<sequence>MQPIFAALCLSLVSAAAGADPCAVPSPAGAAPCAAAVREEPDPIAVRIRQYETELTERLRGDPELRSSMALVMDERTGRVIYAKNPDVRTPIASITKLMTAMVTLDAGLPLDQKITISDDDVDRVKGTHSRLAVGTVLTRYQLLQLALMSSENRAAAALARTYPGGTAAFVAAMNRKAQRLGMRDTSFVDSTGLRPGNQSTAEDLAKMVKAAHAYPTISEITTTASYDIEVPVYKRHKALARGGVLHRSIAYRNTNKLVSDKEWEIGLSKTGYIAEAGHCLVMQAQIANQPLIIVLLDGDGKFTRITDANRIKRWLESSFASIRHDG</sequence>
<dbReference type="GO" id="GO:0016787">
    <property type="term" value="F:hydrolase activity"/>
    <property type="evidence" value="ECO:0007669"/>
    <property type="project" value="UniProtKB-KW"/>
</dbReference>
<comment type="caution">
    <text evidence="10">The sequence shown here is derived from an EMBL/GenBank/DDBJ whole genome shotgun (WGS) entry which is preliminary data.</text>
</comment>
<reference evidence="10 11" key="1">
    <citation type="submission" date="2024-02" db="EMBL/GenBank/DDBJ databases">
        <title>New thermophilic sulfur-oxidizing bacteria from a hot springs of the Uzon caldera (Kamchatka, Russia).</title>
        <authorList>
            <person name="Dukat A.M."/>
            <person name="Elcheninov A.G."/>
            <person name="Frolov E.N."/>
        </authorList>
    </citation>
    <scope>NUCLEOTIDE SEQUENCE [LARGE SCALE GENOMIC DNA]</scope>
    <source>
        <strain evidence="10 11">AK1</strain>
    </source>
</reference>
<evidence type="ECO:0000313" key="11">
    <source>
        <dbReference type="Proteomes" id="UP001482231"/>
    </source>
</evidence>
<evidence type="ECO:0000256" key="7">
    <source>
        <dbReference type="RuleBase" id="RU004016"/>
    </source>
</evidence>
<feature type="signal peptide" evidence="8">
    <location>
        <begin position="1"/>
        <end position="19"/>
    </location>
</feature>
<dbReference type="SUPFAM" id="SSF56601">
    <property type="entry name" value="beta-lactamase/transpeptidase-like"/>
    <property type="match status" value="1"/>
</dbReference>
<evidence type="ECO:0000256" key="8">
    <source>
        <dbReference type="SAM" id="SignalP"/>
    </source>
</evidence>
<keyword evidence="11" id="KW-1185">Reference proteome</keyword>
<protein>
    <submittedName>
        <fullName evidence="10">D-alanyl-D-alanine endopeptidase</fullName>
        <ecNumber evidence="10">3.4.21.-</ecNumber>
    </submittedName>
</protein>
<evidence type="ECO:0000256" key="4">
    <source>
        <dbReference type="ARBA" id="ARBA00022960"/>
    </source>
</evidence>
<evidence type="ECO:0000256" key="1">
    <source>
        <dbReference type="ARBA" id="ARBA00007164"/>
    </source>
</evidence>
<dbReference type="InterPro" id="IPR018044">
    <property type="entry name" value="Peptidase_S11"/>
</dbReference>
<accession>A0ABV0EJ41</accession>
<keyword evidence="6" id="KW-0961">Cell wall biogenesis/degradation</keyword>
<dbReference type="Proteomes" id="UP001482231">
    <property type="component" value="Unassembled WGS sequence"/>
</dbReference>
<name>A0ABV0EJ41_9BURK</name>
<evidence type="ECO:0000256" key="2">
    <source>
        <dbReference type="ARBA" id="ARBA00022729"/>
    </source>
</evidence>
<evidence type="ECO:0000313" key="10">
    <source>
        <dbReference type="EMBL" id="MEO1767862.1"/>
    </source>
</evidence>
<keyword evidence="2 8" id="KW-0732">Signal</keyword>
<feature type="domain" description="Peptidase S11 D-alanyl-D-alanine carboxypeptidase A N-terminal" evidence="9">
    <location>
        <begin position="62"/>
        <end position="300"/>
    </location>
</feature>
<dbReference type="EC" id="3.4.21.-" evidence="10"/>
<dbReference type="InterPro" id="IPR012338">
    <property type="entry name" value="Beta-lactam/transpept-like"/>
</dbReference>
<evidence type="ECO:0000256" key="6">
    <source>
        <dbReference type="ARBA" id="ARBA00023316"/>
    </source>
</evidence>
<dbReference type="NCBIfam" id="NF008668">
    <property type="entry name" value="PRK11669.1"/>
    <property type="match status" value="1"/>
</dbReference>
<gene>
    <name evidence="10" type="primary">pbpG</name>
    <name evidence="10" type="ORF">V6E02_11635</name>
</gene>
<dbReference type="PANTHER" id="PTHR21581:SF26">
    <property type="entry name" value="D-ALANYL-D-ALANINE ENDOPEPTIDASE"/>
    <property type="match status" value="1"/>
</dbReference>
<dbReference type="Gene3D" id="3.40.710.10">
    <property type="entry name" value="DD-peptidase/beta-lactamase superfamily"/>
    <property type="match status" value="1"/>
</dbReference>